<keyword evidence="5 7" id="KW-0687">Ribonucleoprotein</keyword>
<dbReference type="GO" id="GO:0005732">
    <property type="term" value="C:sno(s)RNA-containing ribonucleoprotein complex"/>
    <property type="evidence" value="ECO:0007669"/>
    <property type="project" value="UniProtKB-UniRule"/>
</dbReference>
<feature type="region of interest" description="Disordered" evidence="9">
    <location>
        <begin position="140"/>
        <end position="429"/>
    </location>
</feature>
<feature type="compositionally biased region" description="Basic and acidic residues" evidence="9">
    <location>
        <begin position="711"/>
        <end position="725"/>
    </location>
</feature>
<dbReference type="GO" id="GO:0032040">
    <property type="term" value="C:small-subunit processome"/>
    <property type="evidence" value="ECO:0007669"/>
    <property type="project" value="TreeGrafter"/>
</dbReference>
<keyword evidence="2 7" id="KW-0690">Ribosome biogenesis</keyword>
<reference evidence="10" key="1">
    <citation type="journal article" date="2020" name="Stud. Mycol.">
        <title>101 Dothideomycetes genomes: a test case for predicting lifestyles and emergence of pathogens.</title>
        <authorList>
            <person name="Haridas S."/>
            <person name="Albert R."/>
            <person name="Binder M."/>
            <person name="Bloem J."/>
            <person name="Labutti K."/>
            <person name="Salamov A."/>
            <person name="Andreopoulos B."/>
            <person name="Baker S."/>
            <person name="Barry K."/>
            <person name="Bills G."/>
            <person name="Bluhm B."/>
            <person name="Cannon C."/>
            <person name="Castanera R."/>
            <person name="Culley D."/>
            <person name="Daum C."/>
            <person name="Ezra D."/>
            <person name="Gonzalez J."/>
            <person name="Henrissat B."/>
            <person name="Kuo A."/>
            <person name="Liang C."/>
            <person name="Lipzen A."/>
            <person name="Lutzoni F."/>
            <person name="Magnuson J."/>
            <person name="Mondo S."/>
            <person name="Nolan M."/>
            <person name="Ohm R."/>
            <person name="Pangilinan J."/>
            <person name="Park H.-J."/>
            <person name="Ramirez L."/>
            <person name="Alfaro M."/>
            <person name="Sun H."/>
            <person name="Tritt A."/>
            <person name="Yoshinaga Y."/>
            <person name="Zwiers L.-H."/>
            <person name="Turgeon B."/>
            <person name="Goodwin S."/>
            <person name="Spatafora J."/>
            <person name="Crous P."/>
            <person name="Grigoriev I."/>
        </authorList>
    </citation>
    <scope>NUCLEOTIDE SEQUENCE</scope>
    <source>
        <strain evidence="10">CBS 130266</strain>
    </source>
</reference>
<feature type="compositionally biased region" description="Acidic residues" evidence="9">
    <location>
        <begin position="171"/>
        <end position="209"/>
    </location>
</feature>
<dbReference type="PIRSF" id="PIRSF017300">
    <property type="entry name" value="snoRNP_Mpp10"/>
    <property type="match status" value="1"/>
</dbReference>
<name>A0A9P4TZX5_9PEZI</name>
<feature type="compositionally biased region" description="Acidic residues" evidence="9">
    <location>
        <begin position="315"/>
        <end position="334"/>
    </location>
</feature>
<organism evidence="10 11">
    <name type="scientific">Tothia fuscella</name>
    <dbReference type="NCBI Taxonomy" id="1048955"/>
    <lineage>
        <taxon>Eukaryota</taxon>
        <taxon>Fungi</taxon>
        <taxon>Dikarya</taxon>
        <taxon>Ascomycota</taxon>
        <taxon>Pezizomycotina</taxon>
        <taxon>Dothideomycetes</taxon>
        <taxon>Pleosporomycetidae</taxon>
        <taxon>Venturiales</taxon>
        <taxon>Cylindrosympodiaceae</taxon>
        <taxon>Tothia</taxon>
    </lineage>
</organism>
<evidence type="ECO:0000313" key="10">
    <source>
        <dbReference type="EMBL" id="KAF2431856.1"/>
    </source>
</evidence>
<feature type="compositionally biased region" description="Basic and acidic residues" evidence="9">
    <location>
        <begin position="633"/>
        <end position="644"/>
    </location>
</feature>
<comment type="function">
    <text evidence="7">Involved in nucleolar processing of pre-18S ribosomal RNA.</text>
</comment>
<feature type="compositionally biased region" description="Basic residues" evidence="9">
    <location>
        <begin position="354"/>
        <end position="364"/>
    </location>
</feature>
<feature type="compositionally biased region" description="Basic and acidic residues" evidence="9">
    <location>
        <begin position="651"/>
        <end position="660"/>
    </location>
</feature>
<evidence type="ECO:0000256" key="2">
    <source>
        <dbReference type="ARBA" id="ARBA00022517"/>
    </source>
</evidence>
<gene>
    <name evidence="10" type="ORF">EJ08DRAFT_631496</name>
</gene>
<keyword evidence="3 7" id="KW-0698">rRNA processing</keyword>
<feature type="coiled-coil region" evidence="8">
    <location>
        <begin position="50"/>
        <end position="77"/>
    </location>
</feature>
<dbReference type="EMBL" id="MU007029">
    <property type="protein sequence ID" value="KAF2431856.1"/>
    <property type="molecule type" value="Genomic_DNA"/>
</dbReference>
<keyword evidence="11" id="KW-1185">Reference proteome</keyword>
<feature type="compositionally biased region" description="Acidic residues" evidence="9">
    <location>
        <begin position="147"/>
        <end position="161"/>
    </location>
</feature>
<keyword evidence="4 7" id="KW-0539">Nucleus</keyword>
<evidence type="ECO:0000256" key="1">
    <source>
        <dbReference type="ARBA" id="ARBA00004604"/>
    </source>
</evidence>
<dbReference type="PANTHER" id="PTHR17039">
    <property type="entry name" value="U3 SMALL NUCLEOLAR RIBONUCLEOPROTEIN PROTEIN MPP10"/>
    <property type="match status" value="1"/>
</dbReference>
<dbReference type="GO" id="GO:0034457">
    <property type="term" value="C:Mpp10 complex"/>
    <property type="evidence" value="ECO:0007669"/>
    <property type="project" value="UniProtKB-UniRule"/>
</dbReference>
<evidence type="ECO:0000313" key="11">
    <source>
        <dbReference type="Proteomes" id="UP000800235"/>
    </source>
</evidence>
<dbReference type="Pfam" id="PF04006">
    <property type="entry name" value="Mpp10"/>
    <property type="match status" value="1"/>
</dbReference>
<evidence type="ECO:0000256" key="9">
    <source>
        <dbReference type="SAM" id="MobiDB-lite"/>
    </source>
</evidence>
<evidence type="ECO:0000256" key="7">
    <source>
        <dbReference type="PIRNR" id="PIRNR017300"/>
    </source>
</evidence>
<comment type="subcellular location">
    <subcellularLocation>
        <location evidence="1 7">Nucleus</location>
        <location evidence="1 7">Nucleolus</location>
    </subcellularLocation>
</comment>
<sequence>MAVTTAISPPISLSSHTLSANSMANDALSTALNTLFPILQPSLDIHNAALHQAKRYLDSLAEEVSNAQNDRLKESRKKRKRGHYEEEIQPLQLKKIHVEGFKVDQVFEQVRRVLDATVVEVERFLPEILEKDGKGKGVIREVNGMSVEEEESISGSEEELGADSAGSQADGSEDSQEMTVSDIEDIQEAEESEEDIEEADDDDIQDALSEDSNAGEFAPDPHGLNDGFFSIDDFNKQSEFLEQQDTRGDPDDGAASDEEEIDWDADPVLLPPAGPSEAKNRATEPQDDDLSSEEEDDGAGGPTFGNMDLDAPEGASDDENNDKDEDMEFDDIDDISNTNTIYYKDFFAPPPKPAGKRAGRHGPPMKHNFPAKNPDETAEEDITRAMSAVHRDLFSDDEEEVENNNSGDALSDLDPSDPKSRRSTHERRHAKLLTEIRKLEAENVAKRSWILSGEARAIDRPLNSLLEEDLDFERGGKPVPVITQEITEEIEDLIKRRILSQEFNEILRRRPDELLTGAMARRGRVQDELADTKSAKGLAEIYEEEHLKKNDPNYVDTRTEKLKREHKEIEALWRDVSSKLDSLSSWHYRPKPVEMNVQVRSDAPVVSMEDARPSGLGGEVSTTTQLAPQEVYKAGEGKEGDEVVTKGGSVVKRDELSREQKLRRRRREKERARKAGENGQSQTTAGESKKGKERKEMVKDLKKGGVLVIGRKGEIRDVEGNEAKKGRPMTAGSLKL</sequence>
<proteinExistence type="inferred from homology"/>
<feature type="compositionally biased region" description="Basic and acidic residues" evidence="9">
    <location>
        <begin position="687"/>
        <end position="703"/>
    </location>
</feature>
<feature type="compositionally biased region" description="Acidic residues" evidence="9">
    <location>
        <begin position="251"/>
        <end position="265"/>
    </location>
</feature>
<accession>A0A9P4TZX5</accession>
<dbReference type="AlphaFoldDB" id="A0A9P4TZX5"/>
<evidence type="ECO:0000256" key="8">
    <source>
        <dbReference type="SAM" id="Coils"/>
    </source>
</evidence>
<protein>
    <recommendedName>
        <fullName evidence="7">U3 small nucleolar ribonucleoprotein protein MPP10</fullName>
    </recommendedName>
</protein>
<feature type="region of interest" description="Disordered" evidence="9">
    <location>
        <begin position="632"/>
        <end position="736"/>
    </location>
</feature>
<evidence type="ECO:0000256" key="5">
    <source>
        <dbReference type="ARBA" id="ARBA00023274"/>
    </source>
</evidence>
<dbReference type="GO" id="GO:0006364">
    <property type="term" value="P:rRNA processing"/>
    <property type="evidence" value="ECO:0007669"/>
    <property type="project" value="UniProtKB-KW"/>
</dbReference>
<comment type="similarity">
    <text evidence="6 7">Belongs to the MPP10 family.</text>
</comment>
<evidence type="ECO:0000256" key="4">
    <source>
        <dbReference type="ARBA" id="ARBA00023242"/>
    </source>
</evidence>
<evidence type="ECO:0000256" key="3">
    <source>
        <dbReference type="ARBA" id="ARBA00022552"/>
    </source>
</evidence>
<dbReference type="Proteomes" id="UP000800235">
    <property type="component" value="Unassembled WGS sequence"/>
</dbReference>
<feature type="compositionally biased region" description="Acidic residues" evidence="9">
    <location>
        <begin position="285"/>
        <end position="298"/>
    </location>
</feature>
<dbReference type="InterPro" id="IPR012173">
    <property type="entry name" value="Mpp10"/>
</dbReference>
<keyword evidence="8" id="KW-0175">Coiled coil</keyword>
<evidence type="ECO:0000256" key="6">
    <source>
        <dbReference type="ARBA" id="ARBA00029455"/>
    </source>
</evidence>
<dbReference type="PANTHER" id="PTHR17039:SF0">
    <property type="entry name" value="U3 SMALL NUCLEOLAR RIBONUCLEOPROTEIN PROTEIN MPP10"/>
    <property type="match status" value="1"/>
</dbReference>
<dbReference type="OrthoDB" id="445326at2759"/>
<comment type="caution">
    <text evidence="10">The sequence shown here is derived from an EMBL/GenBank/DDBJ whole genome shotgun (WGS) entry which is preliminary data.</text>
</comment>